<reference evidence="1" key="1">
    <citation type="submission" date="2019-08" db="EMBL/GenBank/DDBJ databases">
        <authorList>
            <person name="Kucharzyk K."/>
            <person name="Murdoch R.W."/>
            <person name="Higgins S."/>
            <person name="Loffler F."/>
        </authorList>
    </citation>
    <scope>NUCLEOTIDE SEQUENCE</scope>
</reference>
<evidence type="ECO:0000313" key="1">
    <source>
        <dbReference type="EMBL" id="MPN25073.1"/>
    </source>
</evidence>
<organism evidence="1">
    <name type="scientific">bioreactor metagenome</name>
    <dbReference type="NCBI Taxonomy" id="1076179"/>
    <lineage>
        <taxon>unclassified sequences</taxon>
        <taxon>metagenomes</taxon>
        <taxon>ecological metagenomes</taxon>
    </lineage>
</organism>
<protein>
    <submittedName>
        <fullName evidence="1">Uncharacterized protein</fullName>
    </submittedName>
</protein>
<comment type="caution">
    <text evidence="1">The sequence shown here is derived from an EMBL/GenBank/DDBJ whole genome shotgun (WGS) entry which is preliminary data.</text>
</comment>
<name>A0A645GMZ3_9ZZZZ</name>
<dbReference type="AlphaFoldDB" id="A0A645GMZ3"/>
<proteinExistence type="predicted"/>
<sequence>MLGYDAVDLKSSAGRRGKNHISTGLNHIWNYRIRYAMKLFNAADLYYIGARSADLSAARIEEIGGVNNVRFVRGIFDYGNTVRLYRGKHCVDRASDRDDIHIYGRTLKSAGSFGVYISVLNCHIGSECFEAFNMLIYRAYSEITAARITYMSS</sequence>
<dbReference type="EMBL" id="VSSQ01074123">
    <property type="protein sequence ID" value="MPN25073.1"/>
    <property type="molecule type" value="Genomic_DNA"/>
</dbReference>
<gene>
    <name evidence="1" type="ORF">SDC9_172480</name>
</gene>
<accession>A0A645GMZ3</accession>